<gene>
    <name evidence="2" type="ordered locus">MexAM1_p2METAp0036</name>
</gene>
<dbReference type="Proteomes" id="UP000009081">
    <property type="component" value="Plasmid p2META1"/>
</dbReference>
<proteinExistence type="predicted"/>
<dbReference type="EMBL" id="CP001513">
    <property type="protein sequence ID" value="ACS44171.1"/>
    <property type="molecule type" value="Genomic_DNA"/>
</dbReference>
<accession>C5B6T9</accession>
<evidence type="ECO:0000313" key="2">
    <source>
        <dbReference type="EMBL" id="ACS44171.1"/>
    </source>
</evidence>
<geneLocation type="plasmid" evidence="2 3">
    <name>p2META1</name>
</geneLocation>
<evidence type="ECO:0000313" key="3">
    <source>
        <dbReference type="Proteomes" id="UP000009081"/>
    </source>
</evidence>
<dbReference type="AlphaFoldDB" id="C5B6T9"/>
<sequence>MTANDRHPHRSAPGFTVTVQRCSRPEVRAAS</sequence>
<organism evidence="2 3">
    <name type="scientific">Methylorubrum extorquens (strain ATCC 14718 / DSM 1338 / JCM 2805 / NCIMB 9133 / AM1)</name>
    <name type="common">Methylobacterium extorquens</name>
    <dbReference type="NCBI Taxonomy" id="272630"/>
    <lineage>
        <taxon>Bacteria</taxon>
        <taxon>Pseudomonadati</taxon>
        <taxon>Pseudomonadota</taxon>
        <taxon>Alphaproteobacteria</taxon>
        <taxon>Hyphomicrobiales</taxon>
        <taxon>Methylobacteriaceae</taxon>
        <taxon>Methylorubrum</taxon>
    </lineage>
</organism>
<evidence type="ECO:0000256" key="1">
    <source>
        <dbReference type="SAM" id="MobiDB-lite"/>
    </source>
</evidence>
<feature type="region of interest" description="Disordered" evidence="1">
    <location>
        <begin position="1"/>
        <end position="31"/>
    </location>
</feature>
<dbReference type="KEGG" id="mea:Mex_p20036"/>
<protein>
    <submittedName>
        <fullName evidence="2">Uncharacterized protein</fullName>
    </submittedName>
</protein>
<keyword evidence="3" id="KW-1185">Reference proteome</keyword>
<keyword evidence="2" id="KW-0614">Plasmid</keyword>
<reference evidence="2 3" key="1">
    <citation type="journal article" date="2009" name="PLoS ONE">
        <title>Methylobacterium genome sequences: a reference blueprint to investigate microbial metabolism of C1 compounds from natural and industrial sources.</title>
        <authorList>
            <person name="Vuilleumier S."/>
            <person name="Chistoserdova L."/>
            <person name="Lee M.-C."/>
            <person name="Bringel F."/>
            <person name="Lajus A."/>
            <person name="Zhou Y."/>
            <person name="Gourion B."/>
            <person name="Barbe V."/>
            <person name="Chang J."/>
            <person name="Cruveiller S."/>
            <person name="Dossat C."/>
            <person name="Gillett W."/>
            <person name="Gruffaz C."/>
            <person name="Haugen E."/>
            <person name="Hourcade E."/>
            <person name="Levy R."/>
            <person name="Mangenot S."/>
            <person name="Muller E."/>
            <person name="Nadalig T."/>
            <person name="Pagni M."/>
            <person name="Penny C."/>
            <person name="Peyraud R."/>
            <person name="Robinson D.G."/>
            <person name="Roche D."/>
            <person name="Rouy Z."/>
            <person name="Saenampechek C."/>
            <person name="Salvignol G."/>
            <person name="Vallenet D."/>
            <person name="Wu Z."/>
            <person name="Marx C.J."/>
            <person name="Vorholt J.A."/>
            <person name="Olson M.V."/>
            <person name="Kaul R."/>
            <person name="Weissenbach J."/>
            <person name="Medigue C."/>
            <person name="Lidstrom M.E."/>
        </authorList>
    </citation>
    <scope>NUCLEOTIDE SEQUENCE [LARGE SCALE GENOMIC DNA]</scope>
    <source>
        <strain evidence="3">ATCC 14718 / DSM 1338 / JCM 2805 / NCIMB 9133 / AM1</strain>
    </source>
</reference>
<name>C5B6T9_METEA</name>
<dbReference type="HOGENOM" id="CLU_3397377_0_0_5"/>